<dbReference type="Proteomes" id="UP000278143">
    <property type="component" value="Unassembled WGS sequence"/>
</dbReference>
<feature type="region of interest" description="Disordered" evidence="1">
    <location>
        <begin position="125"/>
        <end position="155"/>
    </location>
</feature>
<protein>
    <recommendedName>
        <fullName evidence="4">DH domain-containing protein</fullName>
    </recommendedName>
</protein>
<keyword evidence="3" id="KW-1185">Reference proteome</keyword>
<dbReference type="OrthoDB" id="1716625at2759"/>
<dbReference type="AlphaFoldDB" id="A0A4P9YZB7"/>
<evidence type="ECO:0000256" key="1">
    <source>
        <dbReference type="SAM" id="MobiDB-lite"/>
    </source>
</evidence>
<dbReference type="SUPFAM" id="SSF48065">
    <property type="entry name" value="DBL homology domain (DH-domain)"/>
    <property type="match status" value="1"/>
</dbReference>
<dbReference type="InterPro" id="IPR035899">
    <property type="entry name" value="DBL_dom_sf"/>
</dbReference>
<reference evidence="3" key="1">
    <citation type="journal article" date="2018" name="Nat. Microbiol.">
        <title>Leveraging single-cell genomics to expand the fungal tree of life.</title>
        <authorList>
            <person name="Ahrendt S.R."/>
            <person name="Quandt C.A."/>
            <person name="Ciobanu D."/>
            <person name="Clum A."/>
            <person name="Salamov A."/>
            <person name="Andreopoulos B."/>
            <person name="Cheng J.F."/>
            <person name="Woyke T."/>
            <person name="Pelin A."/>
            <person name="Henrissat B."/>
            <person name="Reynolds N.K."/>
            <person name="Benny G.L."/>
            <person name="Smith M.E."/>
            <person name="James T.Y."/>
            <person name="Grigoriev I.V."/>
        </authorList>
    </citation>
    <scope>NUCLEOTIDE SEQUENCE [LARGE SCALE GENOMIC DNA]</scope>
    <source>
        <strain evidence="3">Benny S71-1</strain>
    </source>
</reference>
<dbReference type="EMBL" id="KZ989960">
    <property type="protein sequence ID" value="RKP24942.1"/>
    <property type="molecule type" value="Genomic_DNA"/>
</dbReference>
<gene>
    <name evidence="2" type="ORF">SYNPS1DRAFT_29314</name>
</gene>
<evidence type="ECO:0008006" key="4">
    <source>
        <dbReference type="Google" id="ProtNLM"/>
    </source>
</evidence>
<dbReference type="Gene3D" id="1.20.900.10">
    <property type="entry name" value="Dbl homology (DH) domain"/>
    <property type="match status" value="1"/>
</dbReference>
<accession>A0A4P9YZB7</accession>
<name>A0A4P9YZB7_9FUNG</name>
<sequence length="224" mass="25016">MHASRRSLYRNQANLYANGQYTTSPDQSEPENPFETAEIIEDDDGISGSGSGALLENPFECSELEYSEEDDDDDAEDDNRPLSTLRLPAGPVLQVQAEALDWSGRPRSRSHVNLSQLDYEQESHALNGKAHSASNSLAPPPPRLPPRRGSFDTSSDNHFVSTVLNYANKRNSVDRARTWSGTVSAHTLATMDEQERKRQEAIFELIITEHVFLRNMVTITEVIT</sequence>
<organism evidence="2 3">
    <name type="scientific">Syncephalis pseudoplumigaleata</name>
    <dbReference type="NCBI Taxonomy" id="1712513"/>
    <lineage>
        <taxon>Eukaryota</taxon>
        <taxon>Fungi</taxon>
        <taxon>Fungi incertae sedis</taxon>
        <taxon>Zoopagomycota</taxon>
        <taxon>Zoopagomycotina</taxon>
        <taxon>Zoopagomycetes</taxon>
        <taxon>Zoopagales</taxon>
        <taxon>Piptocephalidaceae</taxon>
        <taxon>Syncephalis</taxon>
    </lineage>
</organism>
<feature type="compositionally biased region" description="Acidic residues" evidence="1">
    <location>
        <begin position="62"/>
        <end position="77"/>
    </location>
</feature>
<evidence type="ECO:0000313" key="3">
    <source>
        <dbReference type="Proteomes" id="UP000278143"/>
    </source>
</evidence>
<feature type="region of interest" description="Disordered" evidence="1">
    <location>
        <begin position="41"/>
        <end position="90"/>
    </location>
</feature>
<evidence type="ECO:0000313" key="2">
    <source>
        <dbReference type="EMBL" id="RKP24942.1"/>
    </source>
</evidence>
<proteinExistence type="predicted"/>